<evidence type="ECO:0000256" key="10">
    <source>
        <dbReference type="SAM" id="MobiDB-lite"/>
    </source>
</evidence>
<evidence type="ECO:0000256" key="1">
    <source>
        <dbReference type="ARBA" id="ARBA00004123"/>
    </source>
</evidence>
<keyword evidence="7 9" id="KW-0539">Nucleus</keyword>
<keyword evidence="5 8" id="KW-0863">Zinc-finger</keyword>
<dbReference type="EMBL" id="GBRH01207325">
    <property type="protein sequence ID" value="JAD90570.1"/>
    <property type="molecule type" value="Transcribed_RNA"/>
</dbReference>
<evidence type="ECO:0000256" key="6">
    <source>
        <dbReference type="ARBA" id="ARBA00022833"/>
    </source>
</evidence>
<feature type="domain" description="B box-type" evidence="11">
    <location>
        <begin position="11"/>
        <end position="58"/>
    </location>
</feature>
<dbReference type="PROSITE" id="PS51017">
    <property type="entry name" value="CCT"/>
    <property type="match status" value="1"/>
</dbReference>
<organism evidence="13">
    <name type="scientific">Arundo donax</name>
    <name type="common">Giant reed</name>
    <name type="synonym">Donax arundinaceus</name>
    <dbReference type="NCBI Taxonomy" id="35708"/>
    <lineage>
        <taxon>Eukaryota</taxon>
        <taxon>Viridiplantae</taxon>
        <taxon>Streptophyta</taxon>
        <taxon>Embryophyta</taxon>
        <taxon>Tracheophyta</taxon>
        <taxon>Spermatophyta</taxon>
        <taxon>Magnoliopsida</taxon>
        <taxon>Liliopsida</taxon>
        <taxon>Poales</taxon>
        <taxon>Poaceae</taxon>
        <taxon>PACMAD clade</taxon>
        <taxon>Arundinoideae</taxon>
        <taxon>Arundineae</taxon>
        <taxon>Arundo</taxon>
    </lineage>
</organism>
<dbReference type="PROSITE" id="PS50119">
    <property type="entry name" value="ZF_BBOX"/>
    <property type="match status" value="1"/>
</dbReference>
<dbReference type="GO" id="GO:0005634">
    <property type="term" value="C:nucleus"/>
    <property type="evidence" value="ECO:0007669"/>
    <property type="project" value="UniProtKB-SubCell"/>
</dbReference>
<evidence type="ECO:0000256" key="7">
    <source>
        <dbReference type="ARBA" id="ARBA00023242"/>
    </source>
</evidence>
<dbReference type="AlphaFoldDB" id="A0A0A9DY16"/>
<dbReference type="SMART" id="SM00336">
    <property type="entry name" value="BBOX"/>
    <property type="match status" value="1"/>
</dbReference>
<feature type="domain" description="CCT" evidence="12">
    <location>
        <begin position="330"/>
        <end position="372"/>
    </location>
</feature>
<evidence type="ECO:0000256" key="8">
    <source>
        <dbReference type="PROSITE-ProRule" id="PRU00024"/>
    </source>
</evidence>
<dbReference type="GO" id="GO:0008270">
    <property type="term" value="F:zinc ion binding"/>
    <property type="evidence" value="ECO:0007669"/>
    <property type="project" value="UniProtKB-KW"/>
</dbReference>
<dbReference type="InterPro" id="IPR049808">
    <property type="entry name" value="CONSTANS-like_Bbox1"/>
</dbReference>
<evidence type="ECO:0000313" key="13">
    <source>
        <dbReference type="EMBL" id="JAD90570.1"/>
    </source>
</evidence>
<evidence type="ECO:0000259" key="11">
    <source>
        <dbReference type="PROSITE" id="PS50119"/>
    </source>
</evidence>
<evidence type="ECO:0000256" key="9">
    <source>
        <dbReference type="PROSITE-ProRule" id="PRU00357"/>
    </source>
</evidence>
<proteinExistence type="inferred from homology"/>
<evidence type="ECO:0000256" key="3">
    <source>
        <dbReference type="ARBA" id="ARBA00022723"/>
    </source>
</evidence>
<comment type="similarity">
    <text evidence="2">Belongs to the CONSTANS family.</text>
</comment>
<dbReference type="InterPro" id="IPR000315">
    <property type="entry name" value="Znf_B-box"/>
</dbReference>
<evidence type="ECO:0000256" key="2">
    <source>
        <dbReference type="ARBA" id="ARBA00010024"/>
    </source>
</evidence>
<evidence type="ECO:0000256" key="5">
    <source>
        <dbReference type="ARBA" id="ARBA00022771"/>
    </source>
</evidence>
<dbReference type="InterPro" id="IPR010402">
    <property type="entry name" value="CCT_domain"/>
</dbReference>
<comment type="subcellular location">
    <subcellularLocation>
        <location evidence="1 9">Nucleus</location>
    </subcellularLocation>
</comment>
<name>A0A0A9DY16_ARUDO</name>
<keyword evidence="6" id="KW-0862">Zinc</keyword>
<dbReference type="PANTHER" id="PTHR31717">
    <property type="entry name" value="ZINC FINGER PROTEIN CONSTANS-LIKE 10"/>
    <property type="match status" value="1"/>
</dbReference>
<keyword evidence="4" id="KW-0677">Repeat</keyword>
<dbReference type="CDD" id="cd19821">
    <property type="entry name" value="Bbox1_BBX-like"/>
    <property type="match status" value="1"/>
</dbReference>
<reference evidence="13" key="2">
    <citation type="journal article" date="2015" name="Data Brief">
        <title>Shoot transcriptome of the giant reed, Arundo donax.</title>
        <authorList>
            <person name="Barrero R.A."/>
            <person name="Guerrero F.D."/>
            <person name="Moolhuijzen P."/>
            <person name="Goolsby J.A."/>
            <person name="Tidwell J."/>
            <person name="Bellgard S.E."/>
            <person name="Bellgard M.I."/>
        </authorList>
    </citation>
    <scope>NUCLEOTIDE SEQUENCE</scope>
    <source>
        <tissue evidence="13">Shoot tissue taken approximately 20 cm above the soil surface</tissue>
    </source>
</reference>
<protein>
    <recommendedName>
        <fullName evidence="14">CCT domain-containing protein</fullName>
    </recommendedName>
</protein>
<evidence type="ECO:0008006" key="14">
    <source>
        <dbReference type="Google" id="ProtNLM"/>
    </source>
</evidence>
<reference evidence="13" key="1">
    <citation type="submission" date="2014-09" db="EMBL/GenBank/DDBJ databases">
        <authorList>
            <person name="Magalhaes I.L.F."/>
            <person name="Oliveira U."/>
            <person name="Santos F.R."/>
            <person name="Vidigal T.H.D.A."/>
            <person name="Brescovit A.D."/>
            <person name="Santos A.J."/>
        </authorList>
    </citation>
    <scope>NUCLEOTIDE SEQUENCE</scope>
    <source>
        <tissue evidence="13">Shoot tissue taken approximately 20 cm above the soil surface</tissue>
    </source>
</reference>
<dbReference type="PANTHER" id="PTHR31717:SF122">
    <property type="entry name" value="OS07G0667300 PROTEIN"/>
    <property type="match status" value="1"/>
</dbReference>
<keyword evidence="3" id="KW-0479">Metal-binding</keyword>
<dbReference type="Pfam" id="PF06203">
    <property type="entry name" value="CCT"/>
    <property type="match status" value="1"/>
</dbReference>
<accession>A0A0A9DY16</accession>
<evidence type="ECO:0000256" key="4">
    <source>
        <dbReference type="ARBA" id="ARBA00022737"/>
    </source>
</evidence>
<evidence type="ECO:0000259" key="12">
    <source>
        <dbReference type="PROSITE" id="PS51017"/>
    </source>
</evidence>
<sequence>MAGTDAADATAPPAPCDFCTGLPAVVYCRADSARLCLPCDRHVHGANTVSTRHARAPLCAACHAAPAAFRRGAGCGGFFCANCDFDQRHRDSEPQPLHDRAAVEGYTGCPSIGELAVILGVGGCEKATGDGWWPAWEEPQVLRLEDVIVPTTSCHGLQPLVTPSSPKNRSSAGKLNEEVIRQLGELAKLEAAAACAEAEPADGEQLPSWASSEYAIGHGDFGVFDTDACHEAASMAVPSCEHEAWIATDCNDACRKEEAHEKAPAPVSSSAEPCLSSFVEISDICPSISHSHGSTIDVENNSKRDPATPQAVPGQPKTPKGGYDVAYPDRGTVISRYKEKRKNRRFDKQIRYESRKARADGRLRIKGRFAKSS</sequence>
<dbReference type="GO" id="GO:0006355">
    <property type="term" value="P:regulation of DNA-templated transcription"/>
    <property type="evidence" value="ECO:0007669"/>
    <property type="project" value="UniProtKB-ARBA"/>
</dbReference>
<feature type="region of interest" description="Disordered" evidence="10">
    <location>
        <begin position="292"/>
        <end position="329"/>
    </location>
</feature>